<evidence type="ECO:0008006" key="3">
    <source>
        <dbReference type="Google" id="ProtNLM"/>
    </source>
</evidence>
<accession>A0A0C2YHX7</accession>
<sequence length="317" mass="35146">MVSLVKNVVHWGRIKTPVQVPPVDLCEVICLRLDGGDLLIIFGWKICGKKPKFIENGHKHPYCSRSCARNGAGPSPAACQLRGCRATGKPAFANFCSEVHAREGVRQGQVEGCEYCEDQPRAVSTLCISCDRLVRAEPRLRELKPDGKVFKNLRAQFLSEWDSSRASPSFEKAYEIILPSDARIRHEQYRAVNPAYEEVRSFHSSQCICDLGTKDAALCSFKSCGICQIVKSCFKSFAFGVPFNSGRFGDGVYSYRNPALADNFATSCTSSPYRVMVACDVAVESEQTTVDESTEEESLFVPTADAILPVYIFMYSK</sequence>
<name>A0A0C2YHX7_HEBCY</name>
<keyword evidence="2" id="KW-1185">Reference proteome</keyword>
<reference evidence="2" key="2">
    <citation type="submission" date="2015-01" db="EMBL/GenBank/DDBJ databases">
        <title>Evolutionary Origins and Diversification of the Mycorrhizal Mutualists.</title>
        <authorList>
            <consortium name="DOE Joint Genome Institute"/>
            <consortium name="Mycorrhizal Genomics Consortium"/>
            <person name="Kohler A."/>
            <person name="Kuo A."/>
            <person name="Nagy L.G."/>
            <person name="Floudas D."/>
            <person name="Copeland A."/>
            <person name="Barry K.W."/>
            <person name="Cichocki N."/>
            <person name="Veneault-Fourrey C."/>
            <person name="LaButti K."/>
            <person name="Lindquist E.A."/>
            <person name="Lipzen A."/>
            <person name="Lundell T."/>
            <person name="Morin E."/>
            <person name="Murat C."/>
            <person name="Riley R."/>
            <person name="Ohm R."/>
            <person name="Sun H."/>
            <person name="Tunlid A."/>
            <person name="Henrissat B."/>
            <person name="Grigoriev I.V."/>
            <person name="Hibbett D.S."/>
            <person name="Martin F."/>
        </authorList>
    </citation>
    <scope>NUCLEOTIDE SEQUENCE [LARGE SCALE GENOMIC DNA]</scope>
    <source>
        <strain evidence="2">h7</strain>
    </source>
</reference>
<dbReference type="OrthoDB" id="2419903at2759"/>
<evidence type="ECO:0000313" key="2">
    <source>
        <dbReference type="Proteomes" id="UP000053424"/>
    </source>
</evidence>
<dbReference type="AlphaFoldDB" id="A0A0C2YHX7"/>
<dbReference type="Gene3D" id="3.90.228.10">
    <property type="match status" value="1"/>
</dbReference>
<dbReference type="HOGENOM" id="CLU_073377_0_0_1"/>
<protein>
    <recommendedName>
        <fullName evidence="3">PARP catalytic domain-containing protein</fullName>
    </recommendedName>
</protein>
<dbReference type="SUPFAM" id="SSF56399">
    <property type="entry name" value="ADP-ribosylation"/>
    <property type="match status" value="1"/>
</dbReference>
<dbReference type="Proteomes" id="UP000053424">
    <property type="component" value="Unassembled WGS sequence"/>
</dbReference>
<gene>
    <name evidence="1" type="ORF">M413DRAFT_19228</name>
</gene>
<proteinExistence type="predicted"/>
<dbReference type="EMBL" id="KN831782">
    <property type="protein sequence ID" value="KIM40642.1"/>
    <property type="molecule type" value="Genomic_DNA"/>
</dbReference>
<organism evidence="1 2">
    <name type="scientific">Hebeloma cylindrosporum</name>
    <dbReference type="NCBI Taxonomy" id="76867"/>
    <lineage>
        <taxon>Eukaryota</taxon>
        <taxon>Fungi</taxon>
        <taxon>Dikarya</taxon>
        <taxon>Basidiomycota</taxon>
        <taxon>Agaricomycotina</taxon>
        <taxon>Agaricomycetes</taxon>
        <taxon>Agaricomycetidae</taxon>
        <taxon>Agaricales</taxon>
        <taxon>Agaricineae</taxon>
        <taxon>Hymenogastraceae</taxon>
        <taxon>Hebeloma</taxon>
    </lineage>
</organism>
<evidence type="ECO:0000313" key="1">
    <source>
        <dbReference type="EMBL" id="KIM40642.1"/>
    </source>
</evidence>
<reference evidence="1 2" key="1">
    <citation type="submission" date="2014-04" db="EMBL/GenBank/DDBJ databases">
        <authorList>
            <consortium name="DOE Joint Genome Institute"/>
            <person name="Kuo A."/>
            <person name="Gay G."/>
            <person name="Dore J."/>
            <person name="Kohler A."/>
            <person name="Nagy L.G."/>
            <person name="Floudas D."/>
            <person name="Copeland A."/>
            <person name="Barry K.W."/>
            <person name="Cichocki N."/>
            <person name="Veneault-Fourrey C."/>
            <person name="LaButti K."/>
            <person name="Lindquist E.A."/>
            <person name="Lipzen A."/>
            <person name="Lundell T."/>
            <person name="Morin E."/>
            <person name="Murat C."/>
            <person name="Sun H."/>
            <person name="Tunlid A."/>
            <person name="Henrissat B."/>
            <person name="Grigoriev I.V."/>
            <person name="Hibbett D.S."/>
            <person name="Martin F."/>
            <person name="Nordberg H.P."/>
            <person name="Cantor M.N."/>
            <person name="Hua S.X."/>
        </authorList>
    </citation>
    <scope>NUCLEOTIDE SEQUENCE [LARGE SCALE GENOMIC DNA]</scope>
    <source>
        <strain evidence="2">h7</strain>
    </source>
</reference>